<keyword evidence="3" id="KW-1185">Reference proteome</keyword>
<dbReference type="Pfam" id="PF00293">
    <property type="entry name" value="NUDIX"/>
    <property type="match status" value="1"/>
</dbReference>
<comment type="caution">
    <text evidence="2">The sequence shown here is derived from an EMBL/GenBank/DDBJ whole genome shotgun (WGS) entry which is preliminary data.</text>
</comment>
<proteinExistence type="predicted"/>
<dbReference type="AlphaFoldDB" id="A0AA41Y613"/>
<dbReference type="SUPFAM" id="SSF55811">
    <property type="entry name" value="Nudix"/>
    <property type="match status" value="1"/>
</dbReference>
<dbReference type="Pfam" id="PF21906">
    <property type="entry name" value="WHD_NrtR"/>
    <property type="match status" value="1"/>
</dbReference>
<name>A0AA41Y613_9BACT</name>
<reference evidence="2" key="1">
    <citation type="submission" date="2022-10" db="EMBL/GenBank/DDBJ databases">
        <title>Gaoshiqiia sediminis gen. nov., sp. nov., isolated from coastal sediment.</title>
        <authorList>
            <person name="Yu W.X."/>
            <person name="Mu D.S."/>
            <person name="Du J.Z."/>
            <person name="Liang Y.Q."/>
        </authorList>
    </citation>
    <scope>NUCLEOTIDE SEQUENCE</scope>
    <source>
        <strain evidence="2">A06</strain>
    </source>
</reference>
<dbReference type="PANTHER" id="PTHR43736:SF4">
    <property type="entry name" value="SLR1690 PROTEIN"/>
    <property type="match status" value="1"/>
</dbReference>
<dbReference type="PANTHER" id="PTHR43736">
    <property type="entry name" value="ADP-RIBOSE PYROPHOSPHATASE"/>
    <property type="match status" value="1"/>
</dbReference>
<evidence type="ECO:0000313" key="3">
    <source>
        <dbReference type="Proteomes" id="UP001163821"/>
    </source>
</evidence>
<dbReference type="SUPFAM" id="SSF46785">
    <property type="entry name" value="Winged helix' DNA-binding domain"/>
    <property type="match status" value="1"/>
</dbReference>
<evidence type="ECO:0000259" key="1">
    <source>
        <dbReference type="PROSITE" id="PS51462"/>
    </source>
</evidence>
<dbReference type="Gene3D" id="1.10.10.10">
    <property type="entry name" value="Winged helix-like DNA-binding domain superfamily/Winged helix DNA-binding domain"/>
    <property type="match status" value="1"/>
</dbReference>
<accession>A0AA41Y613</accession>
<dbReference type="InterPro" id="IPR000086">
    <property type="entry name" value="NUDIX_hydrolase_dom"/>
</dbReference>
<dbReference type="InterPro" id="IPR036388">
    <property type="entry name" value="WH-like_DNA-bd_sf"/>
</dbReference>
<dbReference type="RefSeq" id="WP_282590168.1">
    <property type="nucleotide sequence ID" value="NZ_JAPAAF010000002.1"/>
</dbReference>
<dbReference type="PROSITE" id="PS51462">
    <property type="entry name" value="NUDIX"/>
    <property type="match status" value="1"/>
</dbReference>
<organism evidence="2 3">
    <name type="scientific">Gaoshiqia sediminis</name>
    <dbReference type="NCBI Taxonomy" id="2986998"/>
    <lineage>
        <taxon>Bacteria</taxon>
        <taxon>Pseudomonadati</taxon>
        <taxon>Bacteroidota</taxon>
        <taxon>Bacteroidia</taxon>
        <taxon>Marinilabiliales</taxon>
        <taxon>Prolixibacteraceae</taxon>
        <taxon>Gaoshiqia</taxon>
    </lineage>
</organism>
<dbReference type="Proteomes" id="UP001163821">
    <property type="component" value="Unassembled WGS sequence"/>
</dbReference>
<dbReference type="InterPro" id="IPR054105">
    <property type="entry name" value="WHD_NrtR"/>
</dbReference>
<sequence>MSKTKPIGVNFEELESQCLPHLSVDCVVFGFHDNQLKVLLLKSKFIDEWSLPGGFVGKTETVEEAATRVLKERTGLGEIFLNQFHIFSDPKRSNPGLKPENMKKAGVKLTNYEWLGQRFLSVGFYALVEFSKVDPQPDVFSQTCEWKGIDEVETLMMDHRQILDKALETMRLQLRYQPIGYNLLPEKYTMPELQKLYETILGRELDRRNFQRKILSYKILKRLPERRLGVAHKAPYLYRFDLEKYNQALLDGLSGDW</sequence>
<dbReference type="Gene3D" id="3.90.79.10">
    <property type="entry name" value="Nucleoside Triphosphate Pyrophosphohydrolase"/>
    <property type="match status" value="1"/>
</dbReference>
<gene>
    <name evidence="2" type="ORF">N2K84_02380</name>
</gene>
<dbReference type="EMBL" id="JAPAAF010000002">
    <property type="protein sequence ID" value="MCW0481558.1"/>
    <property type="molecule type" value="Genomic_DNA"/>
</dbReference>
<dbReference type="InterPro" id="IPR036390">
    <property type="entry name" value="WH_DNA-bd_sf"/>
</dbReference>
<dbReference type="InterPro" id="IPR015797">
    <property type="entry name" value="NUDIX_hydrolase-like_dom_sf"/>
</dbReference>
<protein>
    <submittedName>
        <fullName evidence="2">NUDIX domain-containing protein</fullName>
    </submittedName>
</protein>
<feature type="domain" description="Nudix hydrolase" evidence="1">
    <location>
        <begin position="19"/>
        <end position="169"/>
    </location>
</feature>
<dbReference type="CDD" id="cd18873">
    <property type="entry name" value="NUDIX_NadM_like"/>
    <property type="match status" value="1"/>
</dbReference>
<evidence type="ECO:0000313" key="2">
    <source>
        <dbReference type="EMBL" id="MCW0481558.1"/>
    </source>
</evidence>